<dbReference type="Proteomes" id="UP000298652">
    <property type="component" value="Chromosome 5"/>
</dbReference>
<sequence>MRESSHSTIEGKKKFFARWITMTNSCLKLLRTEATVGYCCWKIWAFRSCHMHHAIKVMISIKKGFWICCLRDSSTSKRARANGICRAICFQHCWANWHLKKRCSTISSCV</sequence>
<accession>A0A4U6UEM3</accession>
<protein>
    <submittedName>
        <fullName evidence="1">Uncharacterized protein</fullName>
    </submittedName>
</protein>
<gene>
    <name evidence="1" type="ORF">SEVIR_5G041000v2</name>
</gene>
<evidence type="ECO:0000313" key="2">
    <source>
        <dbReference type="Proteomes" id="UP000298652"/>
    </source>
</evidence>
<dbReference type="EMBL" id="CM016556">
    <property type="protein sequence ID" value="TKW12523.1"/>
    <property type="molecule type" value="Genomic_DNA"/>
</dbReference>
<evidence type="ECO:0000313" key="1">
    <source>
        <dbReference type="EMBL" id="TKW12523.1"/>
    </source>
</evidence>
<name>A0A4U6UEM3_SETVI</name>
<keyword evidence="2" id="KW-1185">Reference proteome</keyword>
<reference evidence="1" key="1">
    <citation type="submission" date="2019-03" db="EMBL/GenBank/DDBJ databases">
        <title>WGS assembly of Setaria viridis.</title>
        <authorList>
            <person name="Huang P."/>
            <person name="Jenkins J."/>
            <person name="Grimwood J."/>
            <person name="Barry K."/>
            <person name="Healey A."/>
            <person name="Mamidi S."/>
            <person name="Sreedasyam A."/>
            <person name="Shu S."/>
            <person name="Feldman M."/>
            <person name="Wu J."/>
            <person name="Yu Y."/>
            <person name="Chen C."/>
            <person name="Johnson J."/>
            <person name="Rokhsar D."/>
            <person name="Baxter I."/>
            <person name="Schmutz J."/>
            <person name="Brutnell T."/>
            <person name="Kellogg E."/>
        </authorList>
    </citation>
    <scope>NUCLEOTIDE SEQUENCE [LARGE SCALE GENOMIC DNA]</scope>
</reference>
<dbReference type="AlphaFoldDB" id="A0A4U6UEM3"/>
<organism evidence="1 2">
    <name type="scientific">Setaria viridis</name>
    <name type="common">Green bristlegrass</name>
    <name type="synonym">Setaria italica subsp. viridis</name>
    <dbReference type="NCBI Taxonomy" id="4556"/>
    <lineage>
        <taxon>Eukaryota</taxon>
        <taxon>Viridiplantae</taxon>
        <taxon>Streptophyta</taxon>
        <taxon>Embryophyta</taxon>
        <taxon>Tracheophyta</taxon>
        <taxon>Spermatophyta</taxon>
        <taxon>Magnoliopsida</taxon>
        <taxon>Liliopsida</taxon>
        <taxon>Poales</taxon>
        <taxon>Poaceae</taxon>
        <taxon>PACMAD clade</taxon>
        <taxon>Panicoideae</taxon>
        <taxon>Panicodae</taxon>
        <taxon>Paniceae</taxon>
        <taxon>Cenchrinae</taxon>
        <taxon>Setaria</taxon>
    </lineage>
</organism>
<proteinExistence type="predicted"/>
<dbReference type="Gramene" id="TKW12523">
    <property type="protein sequence ID" value="TKW12523"/>
    <property type="gene ID" value="SEVIR_5G041000v2"/>
</dbReference>